<feature type="domain" description="AB hydrolase-1" evidence="2">
    <location>
        <begin position="20"/>
        <end position="251"/>
    </location>
</feature>
<dbReference type="InterPro" id="IPR000073">
    <property type="entry name" value="AB_hydrolase_1"/>
</dbReference>
<dbReference type="PRINTS" id="PR00412">
    <property type="entry name" value="EPOXHYDRLASE"/>
</dbReference>
<evidence type="ECO:0000259" key="2">
    <source>
        <dbReference type="Pfam" id="PF00561"/>
    </source>
</evidence>
<keyword evidence="1 3" id="KW-0378">Hydrolase</keyword>
<organism evidence="3 4">
    <name type="scientific">Saccharomonospora piscinae</name>
    <dbReference type="NCBI Taxonomy" id="687388"/>
    <lineage>
        <taxon>Bacteria</taxon>
        <taxon>Bacillati</taxon>
        <taxon>Actinomycetota</taxon>
        <taxon>Actinomycetes</taxon>
        <taxon>Pseudonocardiales</taxon>
        <taxon>Pseudonocardiaceae</taxon>
        <taxon>Saccharomonospora</taxon>
    </lineage>
</organism>
<dbReference type="PANTHER" id="PTHR43798">
    <property type="entry name" value="MONOACYLGLYCEROL LIPASE"/>
    <property type="match status" value="1"/>
</dbReference>
<gene>
    <name evidence="3" type="ORF">B1813_20900</name>
</gene>
<dbReference type="STRING" id="1962155.B1813_20900"/>
<proteinExistence type="predicted"/>
<protein>
    <submittedName>
        <fullName evidence="3">Alpha/beta hydrolase</fullName>
    </submittedName>
</protein>
<evidence type="ECO:0000313" key="4">
    <source>
        <dbReference type="Proteomes" id="UP000192591"/>
    </source>
</evidence>
<comment type="caution">
    <text evidence="3">The sequence shown here is derived from an EMBL/GenBank/DDBJ whole genome shotgun (WGS) entry which is preliminary data.</text>
</comment>
<name>A0A1V8ZWX7_SACPI</name>
<dbReference type="EMBL" id="MWIH01000009">
    <property type="protein sequence ID" value="OQO89405.1"/>
    <property type="molecule type" value="Genomic_DNA"/>
</dbReference>
<dbReference type="RefSeq" id="WP_081194838.1">
    <property type="nucleotide sequence ID" value="NZ_MWIH01000009.1"/>
</dbReference>
<evidence type="ECO:0000256" key="1">
    <source>
        <dbReference type="ARBA" id="ARBA00022801"/>
    </source>
</evidence>
<dbReference type="AlphaFoldDB" id="A0A1V8ZWX7"/>
<dbReference type="GO" id="GO:0016020">
    <property type="term" value="C:membrane"/>
    <property type="evidence" value="ECO:0007669"/>
    <property type="project" value="TreeGrafter"/>
</dbReference>
<dbReference type="PRINTS" id="PR00111">
    <property type="entry name" value="ABHYDROLASE"/>
</dbReference>
<dbReference type="Pfam" id="PF00561">
    <property type="entry name" value="Abhydrolase_1"/>
    <property type="match status" value="1"/>
</dbReference>
<dbReference type="InterPro" id="IPR029058">
    <property type="entry name" value="AB_hydrolase_fold"/>
</dbReference>
<dbReference type="InterPro" id="IPR000639">
    <property type="entry name" value="Epox_hydrolase-like"/>
</dbReference>
<dbReference type="PANTHER" id="PTHR43798:SF31">
    <property type="entry name" value="AB HYDROLASE SUPERFAMILY PROTEIN YCLE"/>
    <property type="match status" value="1"/>
</dbReference>
<accession>A0A1V8ZWX7</accession>
<dbReference type="InterPro" id="IPR050266">
    <property type="entry name" value="AB_hydrolase_sf"/>
</dbReference>
<reference evidence="3 4" key="1">
    <citation type="submission" date="2017-02" db="EMBL/GenBank/DDBJ databases">
        <title>Draft genome of Saccharomonospora sp. 154.</title>
        <authorList>
            <person name="Alonso-Carmona G.S."/>
            <person name="De La Haba R."/>
            <person name="Vera-Gargallo B."/>
            <person name="Sandoval-Trujillo A.H."/>
            <person name="Ramirez-Duran N."/>
            <person name="Ventosa A."/>
        </authorList>
    </citation>
    <scope>NUCLEOTIDE SEQUENCE [LARGE SCALE GENOMIC DNA]</scope>
    <source>
        <strain evidence="3 4">LRS4.154</strain>
    </source>
</reference>
<dbReference type="GO" id="GO:0016787">
    <property type="term" value="F:hydrolase activity"/>
    <property type="evidence" value="ECO:0007669"/>
    <property type="project" value="UniProtKB-KW"/>
</dbReference>
<dbReference type="Proteomes" id="UP000192591">
    <property type="component" value="Unassembled WGS sequence"/>
</dbReference>
<dbReference type="Gene3D" id="3.40.50.1820">
    <property type="entry name" value="alpha/beta hydrolase"/>
    <property type="match status" value="1"/>
</dbReference>
<dbReference type="SUPFAM" id="SSF53474">
    <property type="entry name" value="alpha/beta-Hydrolases"/>
    <property type="match status" value="1"/>
</dbReference>
<keyword evidence="4" id="KW-1185">Reference proteome</keyword>
<sequence length="290" mass="31262">MPSIALPGVTLGYADDGDGPPVVLLHGHPFDRTMWRPQIQRLVRAGYRVVTPDLRGYGASLLTPPVPVTTFERHVLDLTALLDHLGLDRFVLGGLSMGGQLALECYRHLGDRLDGLVLAATSARADSPEVRAQRLALADALPQDGIDGHAAALGARLLAEDSARALPSTVKHVWRMMCQTSPEGAAAALRGRAQRDDHVDLLGRITVPTLVVVGTDDVLTPVAEAELLAERIPAATLAVLDGVGHLPNLENEVGFDDRLVAFLREHAHSQYHCGRNQPTDTPCDTRHRSR</sequence>
<evidence type="ECO:0000313" key="3">
    <source>
        <dbReference type="EMBL" id="OQO89405.1"/>
    </source>
</evidence>